<reference evidence="11" key="1">
    <citation type="submission" date="2021-01" db="EMBL/GenBank/DDBJ databases">
        <authorList>
            <person name="Corre E."/>
            <person name="Pelletier E."/>
            <person name="Niang G."/>
            <person name="Scheremetjew M."/>
            <person name="Finn R."/>
            <person name="Kale V."/>
            <person name="Holt S."/>
            <person name="Cochrane G."/>
            <person name="Meng A."/>
            <person name="Brown T."/>
            <person name="Cohen L."/>
        </authorList>
    </citation>
    <scope>NUCLEOTIDE SEQUENCE</scope>
    <source>
        <strain evidence="11">Ras09</strain>
    </source>
</reference>
<keyword evidence="8" id="KW-0175">Coiled coil</keyword>
<evidence type="ECO:0000259" key="9">
    <source>
        <dbReference type="PROSITE" id="PS50859"/>
    </source>
</evidence>
<name>A0A7S3CQ28_9SPIT</name>
<accession>A0A7S3CQ28</accession>
<proteinExistence type="inferred from homology"/>
<dbReference type="PROSITE" id="PS50892">
    <property type="entry name" value="V_SNARE"/>
    <property type="match status" value="1"/>
</dbReference>
<dbReference type="Pfam" id="PF00957">
    <property type="entry name" value="Synaptobrevin"/>
    <property type="match status" value="1"/>
</dbReference>
<dbReference type="CDD" id="cd14824">
    <property type="entry name" value="Longin"/>
    <property type="match status" value="1"/>
</dbReference>
<evidence type="ECO:0000313" key="11">
    <source>
        <dbReference type="EMBL" id="CAE0234310.1"/>
    </source>
</evidence>
<keyword evidence="5" id="KW-0449">Lipoprotein</keyword>
<organism evidence="11">
    <name type="scientific">Strombidium rassoulzadegani</name>
    <dbReference type="NCBI Taxonomy" id="1082188"/>
    <lineage>
        <taxon>Eukaryota</taxon>
        <taxon>Sar</taxon>
        <taxon>Alveolata</taxon>
        <taxon>Ciliophora</taxon>
        <taxon>Intramacronucleata</taxon>
        <taxon>Spirotrichea</taxon>
        <taxon>Oligotrichia</taxon>
        <taxon>Strombidiidae</taxon>
        <taxon>Strombidium</taxon>
    </lineage>
</organism>
<dbReference type="PROSITE" id="PS50859">
    <property type="entry name" value="LONGIN"/>
    <property type="match status" value="1"/>
</dbReference>
<protein>
    <recommendedName>
        <fullName evidence="12">Synaptobrevin-like protein</fullName>
    </recommendedName>
</protein>
<evidence type="ECO:0000256" key="1">
    <source>
        <dbReference type="ARBA" id="ARBA00008025"/>
    </source>
</evidence>
<evidence type="ECO:0008006" key="12">
    <source>
        <dbReference type="Google" id="ProtNLM"/>
    </source>
</evidence>
<dbReference type="SUPFAM" id="SSF58038">
    <property type="entry name" value="SNARE fusion complex"/>
    <property type="match status" value="1"/>
</dbReference>
<dbReference type="PANTHER" id="PTHR45806:SF1">
    <property type="entry name" value="SYNAPTOBREVIN HOMOLOG YKT6"/>
    <property type="match status" value="1"/>
</dbReference>
<dbReference type="InterPro" id="IPR011012">
    <property type="entry name" value="Longin-like_dom_sf"/>
</dbReference>
<evidence type="ECO:0000256" key="3">
    <source>
        <dbReference type="ARBA" id="ARBA00023136"/>
    </source>
</evidence>
<keyword evidence="2" id="KW-0488">Methylation</keyword>
<evidence type="ECO:0000256" key="5">
    <source>
        <dbReference type="ARBA" id="ARBA00023288"/>
    </source>
</evidence>
<dbReference type="InterPro" id="IPR042855">
    <property type="entry name" value="V_SNARE_CC"/>
</dbReference>
<dbReference type="EMBL" id="HBIA01012102">
    <property type="protein sequence ID" value="CAE0234310.1"/>
    <property type="molecule type" value="Transcribed_RNA"/>
</dbReference>
<dbReference type="GO" id="GO:0005484">
    <property type="term" value="F:SNAP receptor activity"/>
    <property type="evidence" value="ECO:0007669"/>
    <property type="project" value="TreeGrafter"/>
</dbReference>
<dbReference type="AlphaFoldDB" id="A0A7S3CQ28"/>
<dbReference type="GO" id="GO:0006888">
    <property type="term" value="P:endoplasmic reticulum to Golgi vesicle-mediated transport"/>
    <property type="evidence" value="ECO:0007669"/>
    <property type="project" value="TreeGrafter"/>
</dbReference>
<evidence type="ECO:0000256" key="6">
    <source>
        <dbReference type="ARBA" id="ARBA00023289"/>
    </source>
</evidence>
<evidence type="ECO:0000256" key="8">
    <source>
        <dbReference type="PROSITE-ProRule" id="PRU00290"/>
    </source>
</evidence>
<dbReference type="GO" id="GO:0005794">
    <property type="term" value="C:Golgi apparatus"/>
    <property type="evidence" value="ECO:0007669"/>
    <property type="project" value="TreeGrafter"/>
</dbReference>
<gene>
    <name evidence="11" type="ORF">SRAS04492_LOCUS6114</name>
</gene>
<keyword evidence="4" id="KW-0564">Palmitate</keyword>
<evidence type="ECO:0000256" key="2">
    <source>
        <dbReference type="ARBA" id="ARBA00022481"/>
    </source>
</evidence>
<keyword evidence="3" id="KW-0472">Membrane</keyword>
<dbReference type="PANTHER" id="PTHR45806">
    <property type="entry name" value="SYNAPTOBREVIN HOMOLOG YKT6"/>
    <property type="match status" value="1"/>
</dbReference>
<sequence length="172" mass="19549">MAKEHINFNSRLISGRVEPGNKTTTSLDQNIGQCHCWTTADGISATAITDNEYPERAAYLLLNNLILDFRDYFAADPSVYENAVCDLSGKLPYPNIKDFLQKWQNPQEADKLLKAEKELFEVKEIMHQNLNDVLKRGENLEQLMAKSKDLSAVSVDFYKKAKKQNQKCCSIS</sequence>
<keyword evidence="6" id="KW-0636">Prenylation</keyword>
<dbReference type="Gene3D" id="3.30.450.50">
    <property type="entry name" value="Longin domain"/>
    <property type="match status" value="1"/>
</dbReference>
<feature type="domain" description="V-SNARE coiled-coil homology" evidence="10">
    <location>
        <begin position="111"/>
        <end position="171"/>
    </location>
</feature>
<dbReference type="Gene3D" id="1.20.5.110">
    <property type="match status" value="1"/>
</dbReference>
<feature type="domain" description="Longin" evidence="9">
    <location>
        <begin position="1"/>
        <end position="69"/>
    </location>
</feature>
<dbReference type="InterPro" id="IPR010908">
    <property type="entry name" value="Longin_dom"/>
</dbReference>
<evidence type="ECO:0000256" key="7">
    <source>
        <dbReference type="ARBA" id="ARBA00046278"/>
    </source>
</evidence>
<comment type="subcellular location">
    <subcellularLocation>
        <location evidence="7">Endomembrane system</location>
        <topology evidence="7">Lipid-anchor</topology>
        <orientation evidence="7">Cytoplasmic side</orientation>
    </subcellularLocation>
</comment>
<comment type="similarity">
    <text evidence="1">Belongs to the synaptobrevin family.</text>
</comment>
<dbReference type="SUPFAM" id="SSF64356">
    <property type="entry name" value="SNARE-like"/>
    <property type="match status" value="1"/>
</dbReference>
<evidence type="ECO:0000259" key="10">
    <source>
        <dbReference type="PROSITE" id="PS50892"/>
    </source>
</evidence>
<evidence type="ECO:0000256" key="4">
    <source>
        <dbReference type="ARBA" id="ARBA00023139"/>
    </source>
</evidence>